<evidence type="ECO:0000259" key="1">
    <source>
        <dbReference type="Pfam" id="PF07238"/>
    </source>
</evidence>
<keyword evidence="2" id="KW-0966">Cell projection</keyword>
<feature type="domain" description="PilZ" evidence="1">
    <location>
        <begin position="96"/>
        <end position="213"/>
    </location>
</feature>
<proteinExistence type="predicted"/>
<dbReference type="Proteomes" id="UP000236173">
    <property type="component" value="Unassembled WGS sequence"/>
</dbReference>
<dbReference type="EMBL" id="BEHT01000019">
    <property type="protein sequence ID" value="GBC99012.1"/>
    <property type="molecule type" value="Genomic_DNA"/>
</dbReference>
<dbReference type="Gene3D" id="2.40.10.220">
    <property type="entry name" value="predicted glycosyltransferase like domains"/>
    <property type="match status" value="1"/>
</dbReference>
<reference evidence="3" key="1">
    <citation type="submission" date="2017-09" db="EMBL/GenBank/DDBJ databases">
        <title>Metaegenomics of thermophilic ammonia-oxidizing enrichment culture.</title>
        <authorList>
            <person name="Kato S."/>
            <person name="Suzuki K."/>
        </authorList>
    </citation>
    <scope>NUCLEOTIDE SEQUENCE [LARGE SCALE GENOMIC DNA]</scope>
</reference>
<gene>
    <name evidence="2" type="primary">ycgR</name>
    <name evidence="2" type="ORF">HRbin17_01533</name>
</gene>
<dbReference type="InterPro" id="IPR009875">
    <property type="entry name" value="PilZ_domain"/>
</dbReference>
<dbReference type="GO" id="GO:0035438">
    <property type="term" value="F:cyclic-di-GMP binding"/>
    <property type="evidence" value="ECO:0007669"/>
    <property type="project" value="InterPro"/>
</dbReference>
<evidence type="ECO:0000313" key="3">
    <source>
        <dbReference type="Proteomes" id="UP000236173"/>
    </source>
</evidence>
<keyword evidence="2" id="KW-0282">Flagellum</keyword>
<evidence type="ECO:0000313" key="2">
    <source>
        <dbReference type="EMBL" id="GBC99012.1"/>
    </source>
</evidence>
<sequence>MDPRALLRRGQTVVLEAPLHRQKLVCVVDGAAVDRLFLVSLVGSEGPSVFEPGQIVVGYAQTPIRVYQFESVVLQSQSQPTPTVVIAMPDTLTPVQRRRFFRVEVLFVAQLMSKDDPRAPAVSATGVDISAGGLGVSVDRADLYPEFPQEIGKPVRVVCALPPVEGELPEPTKVEAIGEIVWVTRHERWLRMGIAFIDIDPKVREHIVAWCFAFQRRLLRMGLLSPRRDTSRRRE</sequence>
<organism evidence="2 3">
    <name type="scientific">Candidatus Fervidibacter japonicus</name>
    <dbReference type="NCBI Taxonomy" id="2035412"/>
    <lineage>
        <taxon>Bacteria</taxon>
        <taxon>Candidatus Fervidibacterota</taxon>
        <taxon>Candidatus Fervidibacter</taxon>
    </lineage>
</organism>
<protein>
    <submittedName>
        <fullName evidence="2">Flagellar brake protein YcgR</fullName>
    </submittedName>
</protein>
<dbReference type="AlphaFoldDB" id="A0A2H5XCV0"/>
<comment type="caution">
    <text evidence="2">The sequence shown here is derived from an EMBL/GenBank/DDBJ whole genome shotgun (WGS) entry which is preliminary data.</text>
</comment>
<name>A0A2H5XCV0_9BACT</name>
<keyword evidence="2" id="KW-0969">Cilium</keyword>
<dbReference type="Pfam" id="PF07238">
    <property type="entry name" value="PilZ"/>
    <property type="match status" value="1"/>
</dbReference>
<accession>A0A2H5XCV0</accession>